<dbReference type="InterPro" id="IPR031107">
    <property type="entry name" value="Small_HSP"/>
</dbReference>
<evidence type="ECO:0000313" key="5">
    <source>
        <dbReference type="EMBL" id="CUA81855.1"/>
    </source>
</evidence>
<feature type="domain" description="CS" evidence="4">
    <location>
        <begin position="35"/>
        <end position="140"/>
    </location>
</feature>
<organism evidence="5 6">
    <name type="scientific">Gulbenkiania indica</name>
    <dbReference type="NCBI Taxonomy" id="375574"/>
    <lineage>
        <taxon>Bacteria</taxon>
        <taxon>Pseudomonadati</taxon>
        <taxon>Pseudomonadota</taxon>
        <taxon>Betaproteobacteria</taxon>
        <taxon>Neisseriales</taxon>
        <taxon>Chromobacteriaceae</taxon>
        <taxon>Gulbenkiania</taxon>
    </lineage>
</organism>
<dbReference type="PROSITE" id="PS01031">
    <property type="entry name" value="SHSP"/>
    <property type="match status" value="1"/>
</dbReference>
<reference evidence="6" key="1">
    <citation type="submission" date="2015-08" db="EMBL/GenBank/DDBJ databases">
        <authorList>
            <person name="Varghese N."/>
        </authorList>
    </citation>
    <scope>NUCLEOTIDE SEQUENCE [LARGE SCALE GENOMIC DNA]</scope>
    <source>
        <strain evidence="6">DSM 17901</strain>
    </source>
</reference>
<dbReference type="SUPFAM" id="SSF49764">
    <property type="entry name" value="HSP20-like chaperones"/>
    <property type="match status" value="1"/>
</dbReference>
<dbReference type="PANTHER" id="PTHR11527">
    <property type="entry name" value="HEAT-SHOCK PROTEIN 20 FAMILY MEMBER"/>
    <property type="match status" value="1"/>
</dbReference>
<dbReference type="InterPro" id="IPR007052">
    <property type="entry name" value="CS_dom"/>
</dbReference>
<name>A0A0K6GT02_9NEIS</name>
<evidence type="ECO:0000259" key="3">
    <source>
        <dbReference type="PROSITE" id="PS01031"/>
    </source>
</evidence>
<dbReference type="OrthoDB" id="9808910at2"/>
<evidence type="ECO:0000313" key="6">
    <source>
        <dbReference type="Proteomes" id="UP000243535"/>
    </source>
</evidence>
<dbReference type="EMBL" id="CYHA01000001">
    <property type="protein sequence ID" value="CUA81855.1"/>
    <property type="molecule type" value="Genomic_DNA"/>
</dbReference>
<dbReference type="Proteomes" id="UP000243535">
    <property type="component" value="Unassembled WGS sequence"/>
</dbReference>
<evidence type="ECO:0000256" key="2">
    <source>
        <dbReference type="RuleBase" id="RU003616"/>
    </source>
</evidence>
<dbReference type="InterPro" id="IPR008978">
    <property type="entry name" value="HSP20-like_chaperone"/>
</dbReference>
<gene>
    <name evidence="5" type="ORF">Ga0061063_0702</name>
</gene>
<dbReference type="PROSITE" id="PS51203">
    <property type="entry name" value="CS"/>
    <property type="match status" value="1"/>
</dbReference>
<comment type="similarity">
    <text evidence="1 2">Belongs to the small heat shock protein (HSP20) family.</text>
</comment>
<dbReference type="InterPro" id="IPR002068">
    <property type="entry name" value="A-crystallin/Hsp20_dom"/>
</dbReference>
<feature type="domain" description="SHSP" evidence="3">
    <location>
        <begin position="31"/>
        <end position="142"/>
    </location>
</feature>
<dbReference type="Gene3D" id="2.60.40.790">
    <property type="match status" value="1"/>
</dbReference>
<evidence type="ECO:0000256" key="1">
    <source>
        <dbReference type="PROSITE-ProRule" id="PRU00285"/>
    </source>
</evidence>
<keyword evidence="6" id="KW-1185">Reference proteome</keyword>
<sequence>MNELTRRNRLEPLFDDMFKGFFVRPFSTDNGNDMAGAIRIDVKETGEAYTVHAEVPGVNKEDLHVDIDGNRVSISAEVKKASEQKDGEKVLRSERYYGQVARLFQLPVEVDEARATARYRDGVLELTLPKKTASSARKLTIE</sequence>
<dbReference type="CDD" id="cd06464">
    <property type="entry name" value="ACD_sHsps-like"/>
    <property type="match status" value="1"/>
</dbReference>
<dbReference type="AlphaFoldDB" id="A0A0K6GT02"/>
<dbReference type="STRING" id="375574.GCA_001418035_00500"/>
<evidence type="ECO:0000259" key="4">
    <source>
        <dbReference type="PROSITE" id="PS51203"/>
    </source>
</evidence>
<accession>A0A0K6GT02</accession>
<dbReference type="RefSeq" id="WP_055433297.1">
    <property type="nucleotide sequence ID" value="NZ_CYHA01000001.1"/>
</dbReference>
<keyword evidence="5" id="KW-0346">Stress response</keyword>
<proteinExistence type="inferred from homology"/>
<dbReference type="Pfam" id="PF00011">
    <property type="entry name" value="HSP20"/>
    <property type="match status" value="1"/>
</dbReference>
<protein>
    <submittedName>
        <fullName evidence="5">Heat shock protein Hsp20</fullName>
    </submittedName>
</protein>